<evidence type="ECO:0000256" key="2">
    <source>
        <dbReference type="ARBA" id="ARBA00012682"/>
    </source>
</evidence>
<evidence type="ECO:0000259" key="8">
    <source>
        <dbReference type="Pfam" id="PF00081"/>
    </source>
</evidence>
<feature type="domain" description="Manganese/iron superoxide dismutase N-terminal" evidence="8">
    <location>
        <begin position="41"/>
        <end position="127"/>
    </location>
</feature>
<dbReference type="InterPro" id="IPR019831">
    <property type="entry name" value="Mn/Fe_SOD_N"/>
</dbReference>
<dbReference type="InterPro" id="IPR019833">
    <property type="entry name" value="Mn/Fe_SOD_BS"/>
</dbReference>
<feature type="compositionally biased region" description="Polar residues" evidence="7">
    <location>
        <begin position="1"/>
        <end position="14"/>
    </location>
</feature>
<comment type="function">
    <text evidence="6">Destroys radicals which are normally produced within the cells and which are toxic to biological systems.</text>
</comment>
<feature type="binding site" evidence="5">
    <location>
        <position position="65"/>
    </location>
    <ligand>
        <name>Mn(2+)</name>
        <dbReference type="ChEBI" id="CHEBI:29035"/>
    </ligand>
</feature>
<dbReference type="SMR" id="A5VZ36"/>
<dbReference type="FunFam" id="1.10.287.990:FF:000001">
    <property type="entry name" value="Superoxide dismutase"/>
    <property type="match status" value="1"/>
</dbReference>
<evidence type="ECO:0000256" key="6">
    <source>
        <dbReference type="RuleBase" id="RU000414"/>
    </source>
</evidence>
<dbReference type="InterPro" id="IPR036314">
    <property type="entry name" value="SOD_C_sf"/>
</dbReference>
<keyword evidence="4 6" id="KW-0560">Oxidoreductase</keyword>
<feature type="binding site" evidence="5">
    <location>
        <position position="206"/>
    </location>
    <ligand>
        <name>Mn(2+)</name>
        <dbReference type="ChEBI" id="CHEBI:29035"/>
    </ligand>
</feature>
<dbReference type="PANTHER" id="PTHR43595:SF2">
    <property type="entry name" value="SMALL RIBOSOMAL SUBUNIT PROTEIN MS42"/>
    <property type="match status" value="1"/>
</dbReference>
<evidence type="ECO:0000256" key="3">
    <source>
        <dbReference type="ARBA" id="ARBA00022723"/>
    </source>
</evidence>
<name>A5VZ36_PSEP1</name>
<reference evidence="10" key="1">
    <citation type="submission" date="2007-05" db="EMBL/GenBank/DDBJ databases">
        <title>Complete sequence of Pseudomonas putida F1.</title>
        <authorList>
            <consortium name="US DOE Joint Genome Institute"/>
            <person name="Copeland A."/>
            <person name="Lucas S."/>
            <person name="Lapidus A."/>
            <person name="Barry K."/>
            <person name="Detter J.C."/>
            <person name="Glavina del Rio T."/>
            <person name="Hammon N."/>
            <person name="Israni S."/>
            <person name="Dalin E."/>
            <person name="Tice H."/>
            <person name="Pitluck S."/>
            <person name="Chain P."/>
            <person name="Malfatti S."/>
            <person name="Shin M."/>
            <person name="Vergez L."/>
            <person name="Schmutz J."/>
            <person name="Larimer F."/>
            <person name="Land M."/>
            <person name="Hauser L."/>
            <person name="Kyrpides N."/>
            <person name="Lykidis A."/>
            <person name="Parales R."/>
            <person name="Richardson P."/>
        </authorList>
    </citation>
    <scope>NUCLEOTIDE SEQUENCE [LARGE SCALE GENOMIC DNA]</scope>
    <source>
        <strain evidence="10">F1</strain>
    </source>
</reference>
<evidence type="ECO:0000313" key="10">
    <source>
        <dbReference type="EMBL" id="ABQ77146.1"/>
    </source>
</evidence>
<dbReference type="AlphaFoldDB" id="A5VZ36"/>
<dbReference type="EMBL" id="CP000712">
    <property type="protein sequence ID" value="ABQ77146.1"/>
    <property type="molecule type" value="Genomic_DNA"/>
</dbReference>
<evidence type="ECO:0000256" key="5">
    <source>
        <dbReference type="PIRSR" id="PIRSR000349-1"/>
    </source>
</evidence>
<keyword evidence="3 5" id="KW-0479">Metal-binding</keyword>
<organism evidence="10">
    <name type="scientific">Pseudomonas putida (strain ATCC 700007 / DSM 6899 / JCM 31910 / BCRC 17059 / LMG 24140 / F1)</name>
    <dbReference type="NCBI Taxonomy" id="351746"/>
    <lineage>
        <taxon>Bacteria</taxon>
        <taxon>Pseudomonadati</taxon>
        <taxon>Pseudomonadota</taxon>
        <taxon>Gammaproteobacteria</taxon>
        <taxon>Pseudomonadales</taxon>
        <taxon>Pseudomonadaceae</taxon>
        <taxon>Pseudomonas</taxon>
    </lineage>
</organism>
<feature type="domain" description="Manganese/iron superoxide dismutase C-terminal" evidence="9">
    <location>
        <begin position="135"/>
        <end position="235"/>
    </location>
</feature>
<dbReference type="HOGENOM" id="CLU_031625_0_1_6"/>
<evidence type="ECO:0000256" key="4">
    <source>
        <dbReference type="ARBA" id="ARBA00023002"/>
    </source>
</evidence>
<comment type="similarity">
    <text evidence="1 6">Belongs to the iron/manganese superoxide dismutase family.</text>
</comment>
<dbReference type="KEGG" id="ppf:Pput_0985"/>
<dbReference type="InterPro" id="IPR036324">
    <property type="entry name" value="Mn/Fe_SOD_N_sf"/>
</dbReference>
<evidence type="ECO:0000256" key="7">
    <source>
        <dbReference type="SAM" id="MobiDB-lite"/>
    </source>
</evidence>
<gene>
    <name evidence="10" type="ordered locus">Pput_0985</name>
</gene>
<dbReference type="GO" id="GO:0005737">
    <property type="term" value="C:cytoplasm"/>
    <property type="evidence" value="ECO:0007669"/>
    <property type="project" value="TreeGrafter"/>
</dbReference>
<dbReference type="EC" id="1.15.1.1" evidence="2 6"/>
<dbReference type="SUPFAM" id="SSF54719">
    <property type="entry name" value="Fe,Mn superoxide dismutase (SOD), C-terminal domain"/>
    <property type="match status" value="1"/>
</dbReference>
<proteinExistence type="inferred from homology"/>
<feature type="binding site" evidence="5">
    <location>
        <position position="119"/>
    </location>
    <ligand>
        <name>Mn(2+)</name>
        <dbReference type="ChEBI" id="CHEBI:29035"/>
    </ligand>
</feature>
<dbReference type="InterPro" id="IPR019832">
    <property type="entry name" value="Mn/Fe_SOD_C"/>
</dbReference>
<feature type="binding site" evidence="5">
    <location>
        <position position="202"/>
    </location>
    <ligand>
        <name>Mn(2+)</name>
        <dbReference type="ChEBI" id="CHEBI:29035"/>
    </ligand>
</feature>
<dbReference type="InterPro" id="IPR001189">
    <property type="entry name" value="Mn/Fe_SOD"/>
</dbReference>
<dbReference type="PRINTS" id="PR01703">
    <property type="entry name" value="MNSODISMTASE"/>
</dbReference>
<dbReference type="Pfam" id="PF00081">
    <property type="entry name" value="Sod_Fe_N"/>
    <property type="match status" value="1"/>
</dbReference>
<feature type="region of interest" description="Disordered" evidence="7">
    <location>
        <begin position="1"/>
        <end position="32"/>
    </location>
</feature>
<evidence type="ECO:0000259" key="9">
    <source>
        <dbReference type="Pfam" id="PF02777"/>
    </source>
</evidence>
<dbReference type="Gene3D" id="3.55.40.20">
    <property type="entry name" value="Iron/manganese superoxide dismutase, C-terminal domain"/>
    <property type="match status" value="1"/>
</dbReference>
<dbReference type="Pfam" id="PF02777">
    <property type="entry name" value="Sod_Fe_C"/>
    <property type="match status" value="1"/>
</dbReference>
<dbReference type="eggNOG" id="COG0605">
    <property type="taxonomic scope" value="Bacteria"/>
</dbReference>
<dbReference type="GO" id="GO:0004784">
    <property type="term" value="F:superoxide dismutase activity"/>
    <property type="evidence" value="ECO:0007669"/>
    <property type="project" value="UniProtKB-EC"/>
</dbReference>
<comment type="catalytic activity">
    <reaction evidence="6">
        <text>2 superoxide + 2 H(+) = H2O2 + O2</text>
        <dbReference type="Rhea" id="RHEA:20696"/>
        <dbReference type="ChEBI" id="CHEBI:15378"/>
        <dbReference type="ChEBI" id="CHEBI:15379"/>
        <dbReference type="ChEBI" id="CHEBI:16240"/>
        <dbReference type="ChEBI" id="CHEBI:18421"/>
        <dbReference type="EC" id="1.15.1.1"/>
    </reaction>
</comment>
<dbReference type="Gene3D" id="1.10.287.990">
    <property type="entry name" value="Fe,Mn superoxide dismutase (SOD) domain"/>
    <property type="match status" value="1"/>
</dbReference>
<dbReference type="GO" id="GO:0030145">
    <property type="term" value="F:manganese ion binding"/>
    <property type="evidence" value="ECO:0007669"/>
    <property type="project" value="UniProtKB-ARBA"/>
</dbReference>
<dbReference type="FunFam" id="3.55.40.20:FF:000001">
    <property type="entry name" value="Superoxide dismutase"/>
    <property type="match status" value="1"/>
</dbReference>
<dbReference type="PROSITE" id="PS00088">
    <property type="entry name" value="SOD_MN"/>
    <property type="match status" value="1"/>
</dbReference>
<dbReference type="PIRSF" id="PIRSF000349">
    <property type="entry name" value="SODismutase"/>
    <property type="match status" value="1"/>
</dbReference>
<protein>
    <recommendedName>
        <fullName evidence="2 6">Superoxide dismutase</fullName>
        <ecNumber evidence="2 6">1.15.1.1</ecNumber>
    </recommendedName>
</protein>
<dbReference type="SUPFAM" id="SSF46609">
    <property type="entry name" value="Fe,Mn superoxide dismutase (SOD), N-terminal domain"/>
    <property type="match status" value="1"/>
</dbReference>
<evidence type="ECO:0000256" key="1">
    <source>
        <dbReference type="ARBA" id="ARBA00008714"/>
    </source>
</evidence>
<accession>A5VZ36</accession>
<dbReference type="PANTHER" id="PTHR43595">
    <property type="entry name" value="37S RIBOSOMAL PROTEIN S26, MITOCHONDRIAL"/>
    <property type="match status" value="1"/>
</dbReference>
<sequence length="241" mass="26570" precursor="true">MASTRVPSACSTATAPGPASSLPSRMWHPEPMPTEFTDMPHTLPALPYAYDALEPHIDAQTMEIHHTKHHQTYVNGLNAALEGTEWAEWPVEKLVAAVKQLPENLRGAVTNHGGGHANHSLFWTVMSPQGGGEPVGQLAQAVTAQLGGFEAFKEAFTKAALTRFGSGWAWLSVTPQKTLVVESSGNQDSPLMHGNAPILGLDVWEHAYYLKYQNRRPEYIGAFYNVIDWVEVERRYLEALK</sequence>